<dbReference type="Proteomes" id="UP000688137">
    <property type="component" value="Unassembled WGS sequence"/>
</dbReference>
<evidence type="ECO:0000313" key="1">
    <source>
        <dbReference type="EMBL" id="CAD8060859.1"/>
    </source>
</evidence>
<comment type="caution">
    <text evidence="1">The sequence shown here is derived from an EMBL/GenBank/DDBJ whole genome shotgun (WGS) entry which is preliminary data.</text>
</comment>
<name>A0A8S1KZC7_PARPR</name>
<keyword evidence="2" id="KW-1185">Reference proteome</keyword>
<accession>A0A8S1KZC7</accession>
<evidence type="ECO:0000313" key="2">
    <source>
        <dbReference type="Proteomes" id="UP000688137"/>
    </source>
</evidence>
<proteinExistence type="predicted"/>
<protein>
    <submittedName>
        <fullName evidence="1">Uncharacterized protein</fullName>
    </submittedName>
</protein>
<dbReference type="AlphaFoldDB" id="A0A8S1KZC7"/>
<sequence>MDYMSVLILHQDKRNNIQKSKDSIQVTIFKKYTPPEFEFKLYLIMWRKYKGLCYDCLLRKDQSSSKYLRGYTIRYMV</sequence>
<organism evidence="1 2">
    <name type="scientific">Paramecium primaurelia</name>
    <dbReference type="NCBI Taxonomy" id="5886"/>
    <lineage>
        <taxon>Eukaryota</taxon>
        <taxon>Sar</taxon>
        <taxon>Alveolata</taxon>
        <taxon>Ciliophora</taxon>
        <taxon>Intramacronucleata</taxon>
        <taxon>Oligohymenophorea</taxon>
        <taxon>Peniculida</taxon>
        <taxon>Parameciidae</taxon>
        <taxon>Paramecium</taxon>
    </lineage>
</organism>
<gene>
    <name evidence="1" type="ORF">PPRIM_AZ9-3.1.T0310018</name>
</gene>
<dbReference type="EMBL" id="CAJJDM010000030">
    <property type="protein sequence ID" value="CAD8060859.1"/>
    <property type="molecule type" value="Genomic_DNA"/>
</dbReference>
<reference evidence="1" key="1">
    <citation type="submission" date="2021-01" db="EMBL/GenBank/DDBJ databases">
        <authorList>
            <consortium name="Genoscope - CEA"/>
            <person name="William W."/>
        </authorList>
    </citation>
    <scope>NUCLEOTIDE SEQUENCE</scope>
</reference>